<protein>
    <recommendedName>
        <fullName evidence="8 13">3-deoxy-D-manno-octulosonate 8-phosphate phosphatase KdsC</fullName>
        <ecNumber evidence="7 13">3.1.3.45</ecNumber>
    </recommendedName>
    <alternativeName>
        <fullName evidence="12 13">KDO 8-P phosphatase</fullName>
    </alternativeName>
</protein>
<sequence>MMQLKNINIETCYGPVDVFVMNSASKIKLLICDVDGVMSDGIIYLGNSGEELKKFNVRDGYGICCLLAFGLIVAVISGRHCHLVEERCKKLGINHVYQGQSNKLIAYRDLLNKLSISDYQVSYIGDDVIDLPVMTHVGLSVAVPDAHPLLMSHAHYITKNFGGRGAIRELCDLILMSQNKISI</sequence>
<dbReference type="GO" id="GO:0009103">
    <property type="term" value="P:lipopolysaccharide biosynthetic process"/>
    <property type="evidence" value="ECO:0007669"/>
    <property type="project" value="UniProtKB-UniRule"/>
</dbReference>
<reference evidence="15 16" key="1">
    <citation type="journal article" date="2018" name="Genome Biol. Evol.">
        <title>Cladogenesis and Genomic Streamlining in Extracellular Endosymbionts of Tropical Stink Bugs.</title>
        <authorList>
            <person name="Otero-Bravo A."/>
            <person name="Goffredi S."/>
            <person name="Sabree Z.L."/>
        </authorList>
    </citation>
    <scope>NUCLEOTIDE SEQUENCE [LARGE SCALE GENOMIC DNA]</scope>
    <source>
        <strain evidence="15 16">SoEL</strain>
    </source>
</reference>
<comment type="cofactor">
    <cofactor evidence="2 13 14">
        <name>Mg(2+)</name>
        <dbReference type="ChEBI" id="CHEBI:18420"/>
    </cofactor>
</comment>
<accession>A0A2P5SWE6</accession>
<keyword evidence="10 13" id="KW-0378">Hydrolase</keyword>
<evidence type="ECO:0000256" key="14">
    <source>
        <dbReference type="PIRSR" id="PIRSR006118-2"/>
    </source>
</evidence>
<dbReference type="SFLD" id="SFLDG01136">
    <property type="entry name" value="C1.6:_Phosphoserine_Phosphatas"/>
    <property type="match status" value="1"/>
</dbReference>
<comment type="similarity">
    <text evidence="5 13">Belongs to the KdsC family.</text>
</comment>
<dbReference type="Pfam" id="PF08282">
    <property type="entry name" value="Hydrolase_3"/>
    <property type="match status" value="1"/>
</dbReference>
<dbReference type="GO" id="GO:0046872">
    <property type="term" value="F:metal ion binding"/>
    <property type="evidence" value="ECO:0007669"/>
    <property type="project" value="UniProtKB-UniRule"/>
</dbReference>
<dbReference type="UniPathway" id="UPA00030"/>
<dbReference type="InterPro" id="IPR050793">
    <property type="entry name" value="CMP-NeuNAc_synthase"/>
</dbReference>
<dbReference type="InterPro" id="IPR010023">
    <property type="entry name" value="KdsC_fam"/>
</dbReference>
<dbReference type="EMBL" id="PDKU01000002">
    <property type="protein sequence ID" value="PPI86636.1"/>
    <property type="molecule type" value="Genomic_DNA"/>
</dbReference>
<evidence type="ECO:0000256" key="7">
    <source>
        <dbReference type="ARBA" id="ARBA00013066"/>
    </source>
</evidence>
<evidence type="ECO:0000313" key="16">
    <source>
        <dbReference type="Proteomes" id="UP000296144"/>
    </source>
</evidence>
<dbReference type="GO" id="GO:0019143">
    <property type="term" value="F:3-deoxy-manno-octulosonate-8-phosphatase activity"/>
    <property type="evidence" value="ECO:0007669"/>
    <property type="project" value="UniProtKB-UniRule"/>
</dbReference>
<comment type="catalytic activity">
    <reaction evidence="1 13">
        <text>3-deoxy-alpha-D-manno-2-octulosonate-8-phosphate + H2O = 3-deoxy-alpha-D-manno-oct-2-ulosonate + phosphate</text>
        <dbReference type="Rhea" id="RHEA:11500"/>
        <dbReference type="ChEBI" id="CHEBI:15377"/>
        <dbReference type="ChEBI" id="CHEBI:43474"/>
        <dbReference type="ChEBI" id="CHEBI:85985"/>
        <dbReference type="ChEBI" id="CHEBI:85986"/>
        <dbReference type="EC" id="3.1.3.45"/>
    </reaction>
</comment>
<keyword evidence="13" id="KW-0448">Lipopolysaccharide biosynthesis</keyword>
<gene>
    <name evidence="15" type="ORF">CRV10_01710</name>
</gene>
<comment type="pathway">
    <text evidence="3 13">Bacterial outer membrane biogenesis; lipopolysaccharide biosynthesis.</text>
</comment>
<comment type="subunit">
    <text evidence="6 13">Homotetramer.</text>
</comment>
<dbReference type="Proteomes" id="UP000296144">
    <property type="component" value="Unassembled WGS sequence"/>
</dbReference>
<dbReference type="EC" id="3.1.3.45" evidence="7 13"/>
<dbReference type="FunFam" id="3.40.50.1000:FF:000029">
    <property type="entry name" value="3-deoxy-D-manno-octulosonate 8-phosphate phosphatase KdsC"/>
    <property type="match status" value="1"/>
</dbReference>
<keyword evidence="16" id="KW-1185">Reference proteome</keyword>
<feature type="binding site" evidence="14">
    <location>
        <position position="35"/>
    </location>
    <ligand>
        <name>substrate</name>
    </ligand>
</feature>
<evidence type="ECO:0000256" key="5">
    <source>
        <dbReference type="ARBA" id="ARBA00005893"/>
    </source>
</evidence>
<dbReference type="Gene3D" id="3.40.50.1000">
    <property type="entry name" value="HAD superfamily/HAD-like"/>
    <property type="match status" value="1"/>
</dbReference>
<dbReference type="PANTHER" id="PTHR21485">
    <property type="entry name" value="HAD SUPERFAMILY MEMBERS CMAS AND KDSC"/>
    <property type="match status" value="1"/>
</dbReference>
<comment type="function">
    <text evidence="13">Catalyzes the hydrolysis of 3-deoxy-D-manno-octulosonate 8-phosphate (KDO 8-P) to 3-deoxy-D-manno-octulosonate (KDO) and inorganic phosphate.</text>
</comment>
<evidence type="ECO:0000256" key="10">
    <source>
        <dbReference type="ARBA" id="ARBA00022801"/>
    </source>
</evidence>
<evidence type="ECO:0000313" key="15">
    <source>
        <dbReference type="EMBL" id="PPI86636.1"/>
    </source>
</evidence>
<dbReference type="PANTHER" id="PTHR21485:SF3">
    <property type="entry name" value="N-ACYLNEURAMINATE CYTIDYLYLTRANSFERASE"/>
    <property type="match status" value="1"/>
</dbReference>
<evidence type="ECO:0000256" key="1">
    <source>
        <dbReference type="ARBA" id="ARBA00000898"/>
    </source>
</evidence>
<dbReference type="SFLD" id="SFLDG01138">
    <property type="entry name" value="C1.6.2:_Deoxy-d-mannose-octulo"/>
    <property type="match status" value="1"/>
</dbReference>
<dbReference type="NCBIfam" id="NF007019">
    <property type="entry name" value="PRK09484.1"/>
    <property type="match status" value="1"/>
</dbReference>
<keyword evidence="9 13" id="KW-0479">Metal-binding</keyword>
<keyword evidence="11 13" id="KW-0460">Magnesium</keyword>
<name>A0A2P5SWE6_9GAMM</name>
<evidence type="ECO:0000256" key="11">
    <source>
        <dbReference type="ARBA" id="ARBA00022842"/>
    </source>
</evidence>
<evidence type="ECO:0000256" key="4">
    <source>
        <dbReference type="ARBA" id="ARBA00004807"/>
    </source>
</evidence>
<feature type="binding site" evidence="14">
    <location>
        <position position="33"/>
    </location>
    <ligand>
        <name>Mg(2+)</name>
        <dbReference type="ChEBI" id="CHEBI:18420"/>
    </ligand>
</feature>
<dbReference type="InterPro" id="IPR023214">
    <property type="entry name" value="HAD_sf"/>
</dbReference>
<evidence type="ECO:0000256" key="13">
    <source>
        <dbReference type="PIRNR" id="PIRNR006118"/>
    </source>
</evidence>
<comment type="pathway">
    <text evidence="4 13">Carbohydrate biosynthesis; 3-deoxy-D-manno-octulosonate biosynthesis; 3-deoxy-D-manno-octulosonate from D-ribulose 5-phosphate: step 3/3.</text>
</comment>
<evidence type="ECO:0000256" key="8">
    <source>
        <dbReference type="ARBA" id="ARBA00020092"/>
    </source>
</evidence>
<dbReference type="NCBIfam" id="TIGR01670">
    <property type="entry name" value="KdsC-phosphatas"/>
    <property type="match status" value="1"/>
</dbReference>
<feature type="binding site" evidence="14">
    <location>
        <position position="126"/>
    </location>
    <ligand>
        <name>Mg(2+)</name>
        <dbReference type="ChEBI" id="CHEBI:18420"/>
    </ligand>
</feature>
<dbReference type="GO" id="GO:0008781">
    <property type="term" value="F:N-acylneuraminate cytidylyltransferase activity"/>
    <property type="evidence" value="ECO:0007669"/>
    <property type="project" value="TreeGrafter"/>
</dbReference>
<evidence type="ECO:0000256" key="3">
    <source>
        <dbReference type="ARBA" id="ARBA00004756"/>
    </source>
</evidence>
<proteinExistence type="inferred from homology"/>
<dbReference type="SFLD" id="SFLDS00003">
    <property type="entry name" value="Haloacid_Dehalogenase"/>
    <property type="match status" value="1"/>
</dbReference>
<dbReference type="OrthoDB" id="9805604at2"/>
<evidence type="ECO:0000256" key="2">
    <source>
        <dbReference type="ARBA" id="ARBA00001946"/>
    </source>
</evidence>
<dbReference type="SUPFAM" id="SSF56784">
    <property type="entry name" value="HAD-like"/>
    <property type="match status" value="1"/>
</dbReference>
<dbReference type="AlphaFoldDB" id="A0A2P5SWE6"/>
<dbReference type="CDD" id="cd01630">
    <property type="entry name" value="HAD_KDO-like"/>
    <property type="match status" value="1"/>
</dbReference>
<evidence type="ECO:0000256" key="6">
    <source>
        <dbReference type="ARBA" id="ARBA00011881"/>
    </source>
</evidence>
<dbReference type="UniPathway" id="UPA00357">
    <property type="reaction ID" value="UER00475"/>
</dbReference>
<evidence type="ECO:0000256" key="12">
    <source>
        <dbReference type="ARBA" id="ARBA00031051"/>
    </source>
</evidence>
<comment type="caution">
    <text evidence="15">The sequence shown here is derived from an EMBL/GenBank/DDBJ whole genome shotgun (WGS) entry which is preliminary data.</text>
</comment>
<organism evidence="15 16">
    <name type="scientific">Candidatus Pantoea edessiphila</name>
    <dbReference type="NCBI Taxonomy" id="2044610"/>
    <lineage>
        <taxon>Bacteria</taxon>
        <taxon>Pseudomonadati</taxon>
        <taxon>Pseudomonadota</taxon>
        <taxon>Gammaproteobacteria</taxon>
        <taxon>Enterobacterales</taxon>
        <taxon>Erwiniaceae</taxon>
        <taxon>Pantoea</taxon>
    </lineage>
</organism>
<evidence type="ECO:0000256" key="9">
    <source>
        <dbReference type="ARBA" id="ARBA00022723"/>
    </source>
</evidence>
<dbReference type="InterPro" id="IPR036412">
    <property type="entry name" value="HAD-like_sf"/>
</dbReference>
<dbReference type="PIRSF" id="PIRSF006118">
    <property type="entry name" value="KDO8-P_Ptase"/>
    <property type="match status" value="1"/>
</dbReference>